<comment type="caution">
    <text evidence="1">The sequence shown here is derived from an EMBL/GenBank/DDBJ whole genome shotgun (WGS) entry which is preliminary data.</text>
</comment>
<reference evidence="2" key="1">
    <citation type="submission" date="2012-08" db="EMBL/GenBank/DDBJ databases">
        <title>The Genome Sequence of Wuchereria bancrofti.</title>
        <authorList>
            <person name="Nutman T.B."/>
            <person name="Fink D.L."/>
            <person name="Russ C."/>
            <person name="Young S."/>
            <person name="Zeng Q."/>
            <person name="Koehrsen M."/>
            <person name="Alvarado L."/>
            <person name="Berlin A."/>
            <person name="Chapman S.B."/>
            <person name="Chen Z."/>
            <person name="Freedman E."/>
            <person name="Gellesch M."/>
            <person name="Goldberg J."/>
            <person name="Griggs A."/>
            <person name="Gujja S."/>
            <person name="Heilman E.R."/>
            <person name="Heiman D."/>
            <person name="Hepburn T."/>
            <person name="Howarth C."/>
            <person name="Jen D."/>
            <person name="Larson L."/>
            <person name="Lewis B."/>
            <person name="Mehta T."/>
            <person name="Park D."/>
            <person name="Pearson M."/>
            <person name="Roberts A."/>
            <person name="Saif S."/>
            <person name="Shea T."/>
            <person name="Shenoy N."/>
            <person name="Sisk P."/>
            <person name="Stolte C."/>
            <person name="Sykes S."/>
            <person name="Walk T."/>
            <person name="White J."/>
            <person name="Yandava C."/>
            <person name="Haas B."/>
            <person name="Henn M.R."/>
            <person name="Nusbaum C."/>
            <person name="Birren B."/>
        </authorList>
    </citation>
    <scope>NUCLEOTIDE SEQUENCE [LARGE SCALE GENOMIC DNA]</scope>
    <source>
        <strain evidence="2">NA</strain>
    </source>
</reference>
<protein>
    <submittedName>
        <fullName evidence="1">Uncharacterized protein</fullName>
    </submittedName>
</protein>
<dbReference type="Proteomes" id="UP000004810">
    <property type="component" value="Unassembled WGS sequence"/>
</dbReference>
<gene>
    <name evidence="1" type="ORF">WUBG_00083</name>
</gene>
<evidence type="ECO:0000313" key="1">
    <source>
        <dbReference type="EMBL" id="EJW89003.1"/>
    </source>
</evidence>
<name>J9F3A9_WUCBA</name>
<evidence type="ECO:0000313" key="2">
    <source>
        <dbReference type="Proteomes" id="UP000004810"/>
    </source>
</evidence>
<dbReference type="AlphaFoldDB" id="J9F3A9"/>
<proteinExistence type="predicted"/>
<organism evidence="1 2">
    <name type="scientific">Wuchereria bancrofti</name>
    <dbReference type="NCBI Taxonomy" id="6293"/>
    <lineage>
        <taxon>Eukaryota</taxon>
        <taxon>Metazoa</taxon>
        <taxon>Ecdysozoa</taxon>
        <taxon>Nematoda</taxon>
        <taxon>Chromadorea</taxon>
        <taxon>Rhabditida</taxon>
        <taxon>Spirurina</taxon>
        <taxon>Spiruromorpha</taxon>
        <taxon>Filarioidea</taxon>
        <taxon>Onchocercidae</taxon>
        <taxon>Wuchereria</taxon>
    </lineage>
</organism>
<accession>J9F3A9</accession>
<sequence>MMVLVMVHINGVTWSLVESTSHIDFHDGRRRVRCAQRCTDRQTRTHSYGALTVAGAHSCLCFSIAAEGGRSLSTCPLLVAWPACGFE</sequence>
<dbReference type="EMBL" id="ADBV01000011">
    <property type="protein sequence ID" value="EJW89003.1"/>
    <property type="molecule type" value="Genomic_DNA"/>
</dbReference>